<dbReference type="EMBL" id="CP061799">
    <property type="protein sequence ID" value="QTA80117.1"/>
    <property type="molecule type" value="Genomic_DNA"/>
</dbReference>
<keyword evidence="4" id="KW-1185">Reference proteome</keyword>
<protein>
    <submittedName>
        <fullName evidence="3">Beta-ketoacyl-acyl synthase N-terminal domain-containing protein</fullName>
    </submittedName>
</protein>
<dbReference type="PANTHER" id="PTHR11712">
    <property type="entry name" value="POLYKETIDE SYNTHASE-RELATED"/>
    <property type="match status" value="1"/>
</dbReference>
<organism evidence="3 4">
    <name type="scientific">Desulfonema limicola</name>
    <dbReference type="NCBI Taxonomy" id="45656"/>
    <lineage>
        <taxon>Bacteria</taxon>
        <taxon>Pseudomonadati</taxon>
        <taxon>Thermodesulfobacteriota</taxon>
        <taxon>Desulfobacteria</taxon>
        <taxon>Desulfobacterales</taxon>
        <taxon>Desulfococcaceae</taxon>
        <taxon>Desulfonema</taxon>
    </lineage>
</organism>
<dbReference type="SUPFAM" id="SSF53901">
    <property type="entry name" value="Thiolase-like"/>
    <property type="match status" value="1"/>
</dbReference>
<feature type="domain" description="Beta-ketoacyl synthase-like N-terminal" evidence="2">
    <location>
        <begin position="17"/>
        <end position="185"/>
    </location>
</feature>
<dbReference type="Proteomes" id="UP000663720">
    <property type="component" value="Chromosome"/>
</dbReference>
<evidence type="ECO:0000256" key="1">
    <source>
        <dbReference type="ARBA" id="ARBA00022679"/>
    </source>
</evidence>
<reference evidence="3" key="1">
    <citation type="journal article" date="2021" name="Microb. Physiol.">
        <title>Proteogenomic Insights into the Physiology of Marine, Sulfate-Reducing, Filamentous Desulfonema limicola and Desulfonema magnum.</title>
        <authorList>
            <person name="Schnaars V."/>
            <person name="Wohlbrand L."/>
            <person name="Scheve S."/>
            <person name="Hinrichs C."/>
            <person name="Reinhardt R."/>
            <person name="Rabus R."/>
        </authorList>
    </citation>
    <scope>NUCLEOTIDE SEQUENCE</scope>
    <source>
        <strain evidence="3">5ac10</strain>
    </source>
</reference>
<proteinExistence type="predicted"/>
<dbReference type="InterPro" id="IPR016039">
    <property type="entry name" value="Thiolase-like"/>
</dbReference>
<gene>
    <name evidence="3" type="ORF">dnl_24040</name>
</gene>
<accession>A0A975B7H3</accession>
<dbReference type="AlphaFoldDB" id="A0A975B7H3"/>
<evidence type="ECO:0000259" key="2">
    <source>
        <dbReference type="Pfam" id="PF00109"/>
    </source>
</evidence>
<dbReference type="GO" id="GO:0004315">
    <property type="term" value="F:3-oxoacyl-[acyl-carrier-protein] synthase activity"/>
    <property type="evidence" value="ECO:0007669"/>
    <property type="project" value="TreeGrafter"/>
</dbReference>
<dbReference type="RefSeq" id="WP_207691791.1">
    <property type="nucleotide sequence ID" value="NZ_CP061799.1"/>
</dbReference>
<keyword evidence="1" id="KW-0808">Transferase</keyword>
<evidence type="ECO:0000313" key="4">
    <source>
        <dbReference type="Proteomes" id="UP000663720"/>
    </source>
</evidence>
<name>A0A975B7H3_9BACT</name>
<dbReference type="Gene3D" id="3.40.47.10">
    <property type="match status" value="1"/>
</dbReference>
<dbReference type="Pfam" id="PF00109">
    <property type="entry name" value="ketoacyl-synt"/>
    <property type="match status" value="1"/>
</dbReference>
<evidence type="ECO:0000313" key="3">
    <source>
        <dbReference type="EMBL" id="QTA80117.1"/>
    </source>
</evidence>
<dbReference type="InterPro" id="IPR000794">
    <property type="entry name" value="Beta-ketoacyl_synthase"/>
</dbReference>
<dbReference type="GO" id="GO:0006633">
    <property type="term" value="P:fatty acid biosynthetic process"/>
    <property type="evidence" value="ECO:0007669"/>
    <property type="project" value="TreeGrafter"/>
</dbReference>
<dbReference type="KEGG" id="dli:dnl_24040"/>
<dbReference type="PANTHER" id="PTHR11712:SF336">
    <property type="entry name" value="3-OXOACYL-[ACYL-CARRIER-PROTEIN] SYNTHASE, MITOCHONDRIAL"/>
    <property type="match status" value="1"/>
</dbReference>
<sequence length="343" mass="37470">MKIGIKGIGLAGGFGCGISEFEQALDRDRSEAHTVSIETVKGKIEVPGLTADTSRLKDFINPKNLRRIDHYTQMALLACVLALEDAGLWKARPAKSMGIIMGTGYGSTCNTFDFQDLTTDNNICGFSPIQFSNSVHNAAAAHISAFLNEKGPNLSINQFDMSPCCAFMTAINWLAEERVENVLVGLCDDFSKIMACHQYFLSLNDNTWNIPVGEGSVFFLLTKDETSFCPYGYIKDAGTGSFDSMPENADYILNFDRLVNDRIRSVFSREIKKALENKNISSFEHIYGSMPVNMGFDIAAAGLSIKTGKGWKSLPGFNSGIREICCLKAGVSGEYGLICLSSN</sequence>
<dbReference type="InterPro" id="IPR014030">
    <property type="entry name" value="Ketoacyl_synth_N"/>
</dbReference>